<evidence type="ECO:0000313" key="3">
    <source>
        <dbReference type="EMBL" id="UOE19990.1"/>
    </source>
</evidence>
<name>A0A399G6V7_9ACTN</name>
<feature type="transmembrane region" description="Helical" evidence="2">
    <location>
        <begin position="196"/>
        <end position="212"/>
    </location>
</feature>
<dbReference type="EMBL" id="CP063196">
    <property type="protein sequence ID" value="UOE19990.1"/>
    <property type="molecule type" value="Genomic_DNA"/>
</dbReference>
<keyword evidence="2" id="KW-1133">Transmembrane helix</keyword>
<keyword evidence="2" id="KW-0812">Transmembrane</keyword>
<feature type="compositionally biased region" description="Polar residues" evidence="1">
    <location>
        <begin position="1"/>
        <end position="11"/>
    </location>
</feature>
<evidence type="ECO:0000256" key="1">
    <source>
        <dbReference type="SAM" id="MobiDB-lite"/>
    </source>
</evidence>
<feature type="transmembrane region" description="Helical" evidence="2">
    <location>
        <begin position="151"/>
        <end position="168"/>
    </location>
</feature>
<feature type="transmembrane region" description="Helical" evidence="2">
    <location>
        <begin position="29"/>
        <end position="51"/>
    </location>
</feature>
<feature type="transmembrane region" description="Helical" evidence="2">
    <location>
        <begin position="100"/>
        <end position="118"/>
    </location>
</feature>
<reference evidence="3" key="1">
    <citation type="submission" date="2020-10" db="EMBL/GenBank/DDBJ databases">
        <title>De novo genome project of the cellulose decomposer Thermobifida halotolerans type strain.</title>
        <authorList>
            <person name="Nagy I."/>
            <person name="Horvath B."/>
            <person name="Kukolya J."/>
            <person name="Nagy I."/>
            <person name="Orsini M."/>
        </authorList>
    </citation>
    <scope>NUCLEOTIDE SEQUENCE</scope>
    <source>
        <strain evidence="3">DSM 44931</strain>
    </source>
</reference>
<feature type="transmembrane region" description="Helical" evidence="2">
    <location>
        <begin position="175"/>
        <end position="190"/>
    </location>
</feature>
<feature type="transmembrane region" description="Helical" evidence="2">
    <location>
        <begin position="217"/>
        <end position="234"/>
    </location>
</feature>
<protein>
    <submittedName>
        <fullName evidence="3">Uncharacterized protein</fullName>
    </submittedName>
</protein>
<sequence length="506" mass="53545">MSSVLRTSPTTAEPDRAPRGRGRRLPEGAWALGAVCAGFAAVGLTLVPPWLGLGWDEIVYASQYDPRNPAAFFSAPRSRGVSLLTAPVVLVTDSVVALRLWLAVAAAAAMFAAFWPWLRLWPRGSVAPLAALGYASLWVSLFYAAAAMPNHYTAMAAVGAVGWLLVAVREPGSRSALVALAAMLAVAGLMRPSDAFWLTAPLGLAVLAVPAWRRPAVVAAVVLGALAGVGPWLAEAELAYGGVWERLDRASEIQGGTGWTFSLGYALNTLDGPLLCRPCDEDLVRWPALLWPIALSALAVFGVATAHRVGRPALGWLPVVVAASMSFTYLFLISYSAPRFLQPTYALLMLPAAAGLAYSWASVRPRLRPVLGAGLAVAVVGHLLIQGVILTHWVNTHVVAREDYERLAGELHAAGLRPPCLLTGDEAIPVAYYTGCASAAPSGNNTTHTLDELLALGRTVPFGLLAKDGDPPDWAADWRALPLGPDDDPRAWVLYVPEWSPAAASE</sequence>
<keyword evidence="2" id="KW-0472">Membrane</keyword>
<dbReference type="Proteomes" id="UP000265719">
    <property type="component" value="Chromosome"/>
</dbReference>
<accession>A0A399G6V7</accession>
<feature type="transmembrane region" description="Helical" evidence="2">
    <location>
        <begin position="370"/>
        <end position="394"/>
    </location>
</feature>
<feature type="transmembrane region" description="Helical" evidence="2">
    <location>
        <begin position="288"/>
        <end position="306"/>
    </location>
</feature>
<feature type="region of interest" description="Disordered" evidence="1">
    <location>
        <begin position="1"/>
        <end position="22"/>
    </location>
</feature>
<dbReference type="KEGG" id="thao:NI17_001675"/>
<feature type="transmembrane region" description="Helical" evidence="2">
    <location>
        <begin position="313"/>
        <end position="333"/>
    </location>
</feature>
<evidence type="ECO:0000313" key="4">
    <source>
        <dbReference type="Proteomes" id="UP000265719"/>
    </source>
</evidence>
<dbReference type="RefSeq" id="WP_119267524.1">
    <property type="nucleotide sequence ID" value="NZ_CP063196.1"/>
</dbReference>
<dbReference type="AlphaFoldDB" id="A0A399G6V7"/>
<evidence type="ECO:0000256" key="2">
    <source>
        <dbReference type="SAM" id="Phobius"/>
    </source>
</evidence>
<keyword evidence="4" id="KW-1185">Reference proteome</keyword>
<feature type="transmembrane region" description="Helical" evidence="2">
    <location>
        <begin position="125"/>
        <end position="145"/>
    </location>
</feature>
<gene>
    <name evidence="3" type="ORF">NI17_001675</name>
</gene>
<organism evidence="3 4">
    <name type="scientific">Thermobifida halotolerans</name>
    <dbReference type="NCBI Taxonomy" id="483545"/>
    <lineage>
        <taxon>Bacteria</taxon>
        <taxon>Bacillati</taxon>
        <taxon>Actinomycetota</taxon>
        <taxon>Actinomycetes</taxon>
        <taxon>Streptosporangiales</taxon>
        <taxon>Nocardiopsidaceae</taxon>
        <taxon>Thermobifida</taxon>
    </lineage>
</organism>
<feature type="transmembrane region" description="Helical" evidence="2">
    <location>
        <begin position="345"/>
        <end position="363"/>
    </location>
</feature>
<proteinExistence type="predicted"/>